<dbReference type="Pfam" id="PF00155">
    <property type="entry name" value="Aminotran_1_2"/>
    <property type="match status" value="1"/>
</dbReference>
<dbReference type="EMBL" id="QFYS01000003">
    <property type="protein sequence ID" value="RAK66347.1"/>
    <property type="molecule type" value="Genomic_DNA"/>
</dbReference>
<dbReference type="InterPro" id="IPR015422">
    <property type="entry name" value="PyrdxlP-dep_Trfase_small"/>
</dbReference>
<organism evidence="2 3">
    <name type="scientific">Phenylobacterium kunshanense</name>
    <dbReference type="NCBI Taxonomy" id="1445034"/>
    <lineage>
        <taxon>Bacteria</taxon>
        <taxon>Pseudomonadati</taxon>
        <taxon>Pseudomonadota</taxon>
        <taxon>Alphaproteobacteria</taxon>
        <taxon>Caulobacterales</taxon>
        <taxon>Caulobacteraceae</taxon>
        <taxon>Phenylobacterium</taxon>
    </lineage>
</organism>
<dbReference type="RefSeq" id="WP_111275656.1">
    <property type="nucleotide sequence ID" value="NZ_QFYS01000003.1"/>
</dbReference>
<name>A0A328BHB8_9CAUL</name>
<dbReference type="Gene3D" id="3.90.1150.10">
    <property type="entry name" value="Aspartate Aminotransferase, domain 1"/>
    <property type="match status" value="1"/>
</dbReference>
<keyword evidence="2" id="KW-0808">Transferase</keyword>
<gene>
    <name evidence="2" type="ORF">DJ019_08840</name>
</gene>
<accession>A0A328BHB8</accession>
<dbReference type="GO" id="GO:0030170">
    <property type="term" value="F:pyridoxal phosphate binding"/>
    <property type="evidence" value="ECO:0007669"/>
    <property type="project" value="InterPro"/>
</dbReference>
<keyword evidence="3" id="KW-1185">Reference proteome</keyword>
<dbReference type="Proteomes" id="UP000249524">
    <property type="component" value="Unassembled WGS sequence"/>
</dbReference>
<dbReference type="CDD" id="cd00609">
    <property type="entry name" value="AAT_like"/>
    <property type="match status" value="1"/>
</dbReference>
<evidence type="ECO:0000313" key="2">
    <source>
        <dbReference type="EMBL" id="RAK66347.1"/>
    </source>
</evidence>
<feature type="domain" description="Aminotransferase class I/classII large" evidence="1">
    <location>
        <begin position="81"/>
        <end position="379"/>
    </location>
</feature>
<evidence type="ECO:0000259" key="1">
    <source>
        <dbReference type="Pfam" id="PF00155"/>
    </source>
</evidence>
<dbReference type="InterPro" id="IPR004839">
    <property type="entry name" value="Aminotransferase_I/II_large"/>
</dbReference>
<dbReference type="GO" id="GO:0008483">
    <property type="term" value="F:transaminase activity"/>
    <property type="evidence" value="ECO:0007669"/>
    <property type="project" value="UniProtKB-KW"/>
</dbReference>
<comment type="caution">
    <text evidence="2">The sequence shown here is derived from an EMBL/GenBank/DDBJ whole genome shotgun (WGS) entry which is preliminary data.</text>
</comment>
<dbReference type="PANTHER" id="PTHR43510">
    <property type="entry name" value="AMINOTRANSFERASE FUNCTION, HYPOTHETICAL (EUROFUNG)"/>
    <property type="match status" value="1"/>
</dbReference>
<dbReference type="Gene3D" id="3.40.640.10">
    <property type="entry name" value="Type I PLP-dependent aspartate aminotransferase-like (Major domain)"/>
    <property type="match status" value="1"/>
</dbReference>
<protein>
    <submittedName>
        <fullName evidence="2">Pyridoxal phosphate-dependent aminotransferase</fullName>
    </submittedName>
</protein>
<dbReference type="PANTHER" id="PTHR43510:SF1">
    <property type="entry name" value="AMINOTRANSFERASE FUNCTION, HYPOTHETICAL (EUROFUNG)"/>
    <property type="match status" value="1"/>
</dbReference>
<dbReference type="InterPro" id="IPR015424">
    <property type="entry name" value="PyrdxlP-dep_Trfase"/>
</dbReference>
<keyword evidence="2" id="KW-0032">Aminotransferase</keyword>
<dbReference type="InterPro" id="IPR015421">
    <property type="entry name" value="PyrdxlP-dep_Trfase_major"/>
</dbReference>
<evidence type="ECO:0000313" key="3">
    <source>
        <dbReference type="Proteomes" id="UP000249524"/>
    </source>
</evidence>
<sequence>MTSAQSPRAPGAQPLAAGESLFEAPSYAEWGRGVLRVRDSGADVAMLWDSTIAEPTAALMDVVRNAFSPSVTSRYVSVFADGNRFAIEALAQRYGLATGQILTTTGATGALALTLKALVEPGDQVLVEQPGFDVLARQAREVGAVVGHVRRPAPDFRVDLDDLADRLTPRTRAVLITNLHNPSGARLTPAEIAAIAAVADRVGAVLVVDEVYADFAREAGDPPAATLAPNIVTVSSLTKVFGLFALKFGWLTADAGLLAKIRAAAPDGDIGISKLSHAVAAHVLEAPAPFEAHWTRTLAATRAPVARTAEALLRRGLLEGELQPYGCMYFPRVPGVDDTRALARRLFERHGVLVAPGEYFGAPGRLRIGFGADVQTVELGLARLAEGLAAER</sequence>
<dbReference type="SUPFAM" id="SSF53383">
    <property type="entry name" value="PLP-dependent transferases"/>
    <property type="match status" value="1"/>
</dbReference>
<reference evidence="2 3" key="1">
    <citation type="submission" date="2018-05" db="EMBL/GenBank/DDBJ databases">
        <authorList>
            <person name="Lanie J.A."/>
            <person name="Ng W.-L."/>
            <person name="Kazmierczak K.M."/>
            <person name="Andrzejewski T.M."/>
            <person name="Davidsen T.M."/>
            <person name="Wayne K.J."/>
            <person name="Tettelin H."/>
            <person name="Glass J.I."/>
            <person name="Rusch D."/>
            <person name="Podicherti R."/>
            <person name="Tsui H.-C.T."/>
            <person name="Winkler M.E."/>
        </authorList>
    </citation>
    <scope>NUCLEOTIDE SEQUENCE [LARGE SCALE GENOMIC DNA]</scope>
    <source>
        <strain evidence="2 3">BUT-10</strain>
    </source>
</reference>
<dbReference type="AlphaFoldDB" id="A0A328BHB8"/>
<dbReference type="OrthoDB" id="9803354at2"/>
<proteinExistence type="predicted"/>